<dbReference type="Pfam" id="PF11927">
    <property type="entry name" value="HODM_asu-like"/>
    <property type="match status" value="1"/>
</dbReference>
<keyword evidence="2" id="KW-0732">Signal</keyword>
<dbReference type="EMBL" id="ML742066">
    <property type="protein sequence ID" value="KAE8151691.1"/>
    <property type="molecule type" value="Genomic_DNA"/>
</dbReference>
<evidence type="ECO:0000256" key="2">
    <source>
        <dbReference type="SAM" id="SignalP"/>
    </source>
</evidence>
<feature type="signal peptide" evidence="2">
    <location>
        <begin position="1"/>
        <end position="23"/>
    </location>
</feature>
<sequence length="454" mass="51729">MALGIVVLLCLLVLMLVHFRVHGRDSGESSSRNAVKVDYSCQFPPSRHDTLASLQGSKSPIPSSSTLQRHALPTTRTPDFSNNNQYTPTGFSIHEIKTLGPFPDYAVLSGVPHPRPCPQFNIQTACFRPFRPFRWTYHQTMSLMKLDPDYWVELDSTYYTRLDQRRKLRRQHGRDIMDLNPGAELAARELMEVVLQNVTIRYPHLFCLEEGNTVFVNRLLDTKVDLTTTPPLDVLFDNIPEDYAIMLRNENDGLYYLRGGMICSSIGWNFGEKFNKPLAAIHEPVVDYKAKMAFSMDRFFAKMPTDAPIQRGSWNIVDDNLIYLAPGATPSPRTNVSIEECNLRVDFQTLRRLPLSGAIVFDFKVAFTPLTELKEEPYIPSLLRKQLDEAKPALTAGKIYPHLRETVIDALCEWEGYQIGKGMMSQGWEVGTLAESPFYPGWEGRWRGRVGFEI</sequence>
<keyword evidence="4" id="KW-1185">Reference proteome</keyword>
<evidence type="ECO:0000313" key="4">
    <source>
        <dbReference type="Proteomes" id="UP000325780"/>
    </source>
</evidence>
<name>A0A5N6U0B4_ASPAV</name>
<dbReference type="InterPro" id="IPR021848">
    <property type="entry name" value="HODM_asu-like"/>
</dbReference>
<evidence type="ECO:0000313" key="3">
    <source>
        <dbReference type="EMBL" id="KAE8151691.1"/>
    </source>
</evidence>
<evidence type="ECO:0000256" key="1">
    <source>
        <dbReference type="SAM" id="MobiDB-lite"/>
    </source>
</evidence>
<proteinExistence type="predicted"/>
<organism evidence="3 4">
    <name type="scientific">Aspergillus avenaceus</name>
    <dbReference type="NCBI Taxonomy" id="36643"/>
    <lineage>
        <taxon>Eukaryota</taxon>
        <taxon>Fungi</taxon>
        <taxon>Dikarya</taxon>
        <taxon>Ascomycota</taxon>
        <taxon>Pezizomycotina</taxon>
        <taxon>Eurotiomycetes</taxon>
        <taxon>Eurotiomycetidae</taxon>
        <taxon>Eurotiales</taxon>
        <taxon>Aspergillaceae</taxon>
        <taxon>Aspergillus</taxon>
        <taxon>Aspergillus subgen. Circumdati</taxon>
    </lineage>
</organism>
<gene>
    <name evidence="3" type="ORF">BDV25DRAFT_171261</name>
</gene>
<dbReference type="AlphaFoldDB" id="A0A5N6U0B4"/>
<feature type="chain" id="PRO_5024897663" description="HRQ family protein" evidence="2">
    <location>
        <begin position="24"/>
        <end position="454"/>
    </location>
</feature>
<dbReference type="OrthoDB" id="5043642at2759"/>
<protein>
    <recommendedName>
        <fullName evidence="5">HRQ family protein</fullName>
    </recommendedName>
</protein>
<evidence type="ECO:0008006" key="5">
    <source>
        <dbReference type="Google" id="ProtNLM"/>
    </source>
</evidence>
<dbReference type="Proteomes" id="UP000325780">
    <property type="component" value="Unassembled WGS sequence"/>
</dbReference>
<feature type="region of interest" description="Disordered" evidence="1">
    <location>
        <begin position="50"/>
        <end position="84"/>
    </location>
</feature>
<feature type="compositionally biased region" description="Polar residues" evidence="1">
    <location>
        <begin position="52"/>
        <end position="84"/>
    </location>
</feature>
<accession>A0A5N6U0B4</accession>
<reference evidence="3 4" key="1">
    <citation type="submission" date="2019-04" db="EMBL/GenBank/DDBJ databases">
        <title>Friends and foes A comparative genomics study of 23 Aspergillus species from section Flavi.</title>
        <authorList>
            <consortium name="DOE Joint Genome Institute"/>
            <person name="Kjaerbolling I."/>
            <person name="Vesth T."/>
            <person name="Frisvad J.C."/>
            <person name="Nybo J.L."/>
            <person name="Theobald S."/>
            <person name="Kildgaard S."/>
            <person name="Isbrandt T."/>
            <person name="Kuo A."/>
            <person name="Sato A."/>
            <person name="Lyhne E.K."/>
            <person name="Kogle M.E."/>
            <person name="Wiebenga A."/>
            <person name="Kun R.S."/>
            <person name="Lubbers R.J."/>
            <person name="Makela M.R."/>
            <person name="Barry K."/>
            <person name="Chovatia M."/>
            <person name="Clum A."/>
            <person name="Daum C."/>
            <person name="Haridas S."/>
            <person name="He G."/>
            <person name="LaButti K."/>
            <person name="Lipzen A."/>
            <person name="Mondo S."/>
            <person name="Riley R."/>
            <person name="Salamov A."/>
            <person name="Simmons B.A."/>
            <person name="Magnuson J.K."/>
            <person name="Henrissat B."/>
            <person name="Mortensen U.H."/>
            <person name="Larsen T.O."/>
            <person name="Devries R.P."/>
            <person name="Grigoriev I.V."/>
            <person name="Machida M."/>
            <person name="Baker S.E."/>
            <person name="Andersen M.R."/>
        </authorList>
    </citation>
    <scope>NUCLEOTIDE SEQUENCE [LARGE SCALE GENOMIC DNA]</scope>
    <source>
        <strain evidence="3 4">IBT 18842</strain>
    </source>
</reference>